<dbReference type="InterPro" id="IPR006015">
    <property type="entry name" value="Universal_stress_UspA"/>
</dbReference>
<dbReference type="CDD" id="cd00293">
    <property type="entry name" value="USP-like"/>
    <property type="match status" value="1"/>
</dbReference>
<accession>A0A429XTS6</accession>
<organism evidence="4 5">
    <name type="scientific">Siminovitchia acidinfaciens</name>
    <dbReference type="NCBI Taxonomy" id="2321395"/>
    <lineage>
        <taxon>Bacteria</taxon>
        <taxon>Bacillati</taxon>
        <taxon>Bacillota</taxon>
        <taxon>Bacilli</taxon>
        <taxon>Bacillales</taxon>
        <taxon>Bacillaceae</taxon>
        <taxon>Siminovitchia</taxon>
    </lineage>
</organism>
<keyword evidence="2" id="KW-0963">Cytoplasm</keyword>
<name>A0A429XTS6_9BACI</name>
<gene>
    <name evidence="4" type="ORF">D4T97_018995</name>
</gene>
<dbReference type="PIRSF" id="PIRSF006276">
    <property type="entry name" value="UspA"/>
    <property type="match status" value="1"/>
</dbReference>
<dbReference type="Gene3D" id="3.40.50.620">
    <property type="entry name" value="HUPs"/>
    <property type="match status" value="1"/>
</dbReference>
<sequence>MDLSYNQVLVAVDGSEPAEWAFRKGIEVAKRNDATLNLVHVVDTSHYRGIELYDVNFTKKAIKHAEELLDGYVQKAKEHGLDKVGTLVEEGSAKTVITKHAAKKVNADLIICGATGINAVERMFLGSVSEHITRHAECDVLVVRTEKE</sequence>
<dbReference type="EMBL" id="QYTV02000013">
    <property type="protein sequence ID" value="RST71253.1"/>
    <property type="molecule type" value="Genomic_DNA"/>
</dbReference>
<dbReference type="SUPFAM" id="SSF52402">
    <property type="entry name" value="Adenine nucleotide alpha hydrolases-like"/>
    <property type="match status" value="1"/>
</dbReference>
<comment type="subcellular location">
    <subcellularLocation>
        <location evidence="2">Cytoplasm</location>
    </subcellularLocation>
</comment>
<keyword evidence="5" id="KW-1185">Reference proteome</keyword>
<dbReference type="PRINTS" id="PR01438">
    <property type="entry name" value="UNVRSLSTRESS"/>
</dbReference>
<dbReference type="InterPro" id="IPR014729">
    <property type="entry name" value="Rossmann-like_a/b/a_fold"/>
</dbReference>
<evidence type="ECO:0000313" key="5">
    <source>
        <dbReference type="Proteomes" id="UP000287156"/>
    </source>
</evidence>
<comment type="similarity">
    <text evidence="1 2">Belongs to the universal stress protein A family.</text>
</comment>
<dbReference type="InterPro" id="IPR006016">
    <property type="entry name" value="UspA"/>
</dbReference>
<dbReference type="RefSeq" id="WP_126052343.1">
    <property type="nucleotide sequence ID" value="NZ_QYTV02000013.1"/>
</dbReference>
<protein>
    <recommendedName>
        <fullName evidence="2">Universal stress protein</fullName>
    </recommendedName>
</protein>
<feature type="domain" description="UspA" evidence="3">
    <location>
        <begin position="5"/>
        <end position="144"/>
    </location>
</feature>
<dbReference type="Pfam" id="PF00582">
    <property type="entry name" value="Usp"/>
    <property type="match status" value="1"/>
</dbReference>
<comment type="caution">
    <text evidence="4">The sequence shown here is derived from an EMBL/GenBank/DDBJ whole genome shotgun (WGS) entry which is preliminary data.</text>
</comment>
<evidence type="ECO:0000313" key="4">
    <source>
        <dbReference type="EMBL" id="RST71253.1"/>
    </source>
</evidence>
<reference evidence="4" key="1">
    <citation type="submission" date="2018-12" db="EMBL/GenBank/DDBJ databases">
        <authorList>
            <person name="Sun L."/>
            <person name="Chen Z."/>
        </authorList>
    </citation>
    <scope>NUCLEOTIDE SEQUENCE [LARGE SCALE GENOMIC DNA]</scope>
    <source>
        <strain evidence="4">3-2-2</strain>
    </source>
</reference>
<evidence type="ECO:0000259" key="3">
    <source>
        <dbReference type="Pfam" id="PF00582"/>
    </source>
</evidence>
<dbReference type="GO" id="GO:0005737">
    <property type="term" value="C:cytoplasm"/>
    <property type="evidence" value="ECO:0007669"/>
    <property type="project" value="UniProtKB-SubCell"/>
</dbReference>
<dbReference type="PANTHER" id="PTHR46268">
    <property type="entry name" value="STRESS RESPONSE PROTEIN NHAX"/>
    <property type="match status" value="1"/>
</dbReference>
<dbReference type="PANTHER" id="PTHR46268:SF6">
    <property type="entry name" value="UNIVERSAL STRESS PROTEIN UP12"/>
    <property type="match status" value="1"/>
</dbReference>
<dbReference type="AlphaFoldDB" id="A0A429XTS6"/>
<evidence type="ECO:0000256" key="2">
    <source>
        <dbReference type="PIRNR" id="PIRNR006276"/>
    </source>
</evidence>
<proteinExistence type="inferred from homology"/>
<dbReference type="Proteomes" id="UP000287156">
    <property type="component" value="Unassembled WGS sequence"/>
</dbReference>
<dbReference type="OrthoDB" id="9789668at2"/>
<evidence type="ECO:0000256" key="1">
    <source>
        <dbReference type="ARBA" id="ARBA00008791"/>
    </source>
</evidence>